<dbReference type="RefSeq" id="WP_122920746.1">
    <property type="nucleotide sequence ID" value="NZ_RHHQ01000022.1"/>
</dbReference>
<dbReference type="GO" id="GO:0016811">
    <property type="term" value="F:hydrolase activity, acting on carbon-nitrogen (but not peptide) bonds, in linear amides"/>
    <property type="evidence" value="ECO:0007669"/>
    <property type="project" value="TreeGrafter"/>
</dbReference>
<dbReference type="AlphaFoldDB" id="A0A3M8D0U5"/>
<sequence length="232" mass="26045">MKQLDILAIGAHPDDVEIGAGASLYKAAIKGWKTGILDLTFAELSSNGTVERRQQEAAQASQLLQLTERYNFGFPDRGLESIRDEAIKWIVDLIRSTRPKLVLAPYGQDRHPDHESVSRIVKEAVFNAGIHRYRGNEDLAGYRPAKFHYYLINSTAAPQFVIDVSDVYEQKLAILRSYRSQFETEENSVPTPLNNGYIELVEHRERLFGQQAGVTYAEGFINGGPVVLPELI</sequence>
<protein>
    <submittedName>
        <fullName evidence="1">Bacillithiol biosynthesis deacetylase BshB1</fullName>
    </submittedName>
</protein>
<dbReference type="GO" id="GO:0071793">
    <property type="term" value="P:bacillithiol biosynthetic process"/>
    <property type="evidence" value="ECO:0007669"/>
    <property type="project" value="InterPro"/>
</dbReference>
<dbReference type="Gene3D" id="3.40.50.10320">
    <property type="entry name" value="LmbE-like"/>
    <property type="match status" value="1"/>
</dbReference>
<dbReference type="InterPro" id="IPR023842">
    <property type="entry name" value="Bacillithiol_biosynth_BshB1"/>
</dbReference>
<dbReference type="InterPro" id="IPR024078">
    <property type="entry name" value="LmbE-like_dom_sf"/>
</dbReference>
<organism evidence="1 2">
    <name type="scientific">Brevibacillus fluminis</name>
    <dbReference type="NCBI Taxonomy" id="511487"/>
    <lineage>
        <taxon>Bacteria</taxon>
        <taxon>Bacillati</taxon>
        <taxon>Bacillota</taxon>
        <taxon>Bacilli</taxon>
        <taxon>Bacillales</taxon>
        <taxon>Paenibacillaceae</taxon>
        <taxon>Brevibacillus</taxon>
    </lineage>
</organism>
<dbReference type="PANTHER" id="PTHR12993:SF30">
    <property type="entry name" value="N-ACETYL-ALPHA-D-GLUCOSAMINYL L-MALATE DEACETYLASE 1"/>
    <property type="match status" value="1"/>
</dbReference>
<keyword evidence="2" id="KW-1185">Reference proteome</keyword>
<dbReference type="InterPro" id="IPR003737">
    <property type="entry name" value="GlcNAc_PI_deacetylase-related"/>
</dbReference>
<evidence type="ECO:0000313" key="2">
    <source>
        <dbReference type="Proteomes" id="UP000271031"/>
    </source>
</evidence>
<dbReference type="GO" id="GO:0019213">
    <property type="term" value="F:deacetylase activity"/>
    <property type="evidence" value="ECO:0007669"/>
    <property type="project" value="InterPro"/>
</dbReference>
<dbReference type="PANTHER" id="PTHR12993">
    <property type="entry name" value="N-ACETYLGLUCOSAMINYL-PHOSPHATIDYLINOSITOL DE-N-ACETYLASE-RELATED"/>
    <property type="match status" value="1"/>
</dbReference>
<dbReference type="OrthoDB" id="9778719at2"/>
<dbReference type="NCBIfam" id="TIGR04001">
    <property type="entry name" value="thiol_BshB1"/>
    <property type="match status" value="1"/>
</dbReference>
<dbReference type="EMBL" id="RHHQ01000022">
    <property type="protein sequence ID" value="RNB81662.1"/>
    <property type="molecule type" value="Genomic_DNA"/>
</dbReference>
<reference evidence="1 2" key="1">
    <citation type="submission" date="2018-10" db="EMBL/GenBank/DDBJ databases">
        <title>Phylogenomics of Brevibacillus.</title>
        <authorList>
            <person name="Dunlap C."/>
        </authorList>
    </citation>
    <scope>NUCLEOTIDE SEQUENCE [LARGE SCALE GENOMIC DNA]</scope>
    <source>
        <strain evidence="1 2">JCM 15716</strain>
    </source>
</reference>
<accession>A0A3M8D0U5</accession>
<evidence type="ECO:0000313" key="1">
    <source>
        <dbReference type="EMBL" id="RNB81662.1"/>
    </source>
</evidence>
<comment type="caution">
    <text evidence="1">The sequence shown here is derived from an EMBL/GenBank/DDBJ whole genome shotgun (WGS) entry which is preliminary data.</text>
</comment>
<dbReference type="Proteomes" id="UP000271031">
    <property type="component" value="Unassembled WGS sequence"/>
</dbReference>
<dbReference type="Pfam" id="PF02585">
    <property type="entry name" value="PIG-L"/>
    <property type="match status" value="1"/>
</dbReference>
<gene>
    <name evidence="1" type="primary">bshB1</name>
    <name evidence="1" type="ORF">EDM56_25440</name>
</gene>
<dbReference type="SUPFAM" id="SSF102588">
    <property type="entry name" value="LmbE-like"/>
    <property type="match status" value="1"/>
</dbReference>
<proteinExistence type="predicted"/>
<name>A0A3M8D0U5_9BACL</name>